<organism evidence="12 13">
    <name type="scientific">Rhodococcus parequi</name>
    <dbReference type="NCBI Taxonomy" id="3137122"/>
    <lineage>
        <taxon>Bacteria</taxon>
        <taxon>Bacillati</taxon>
        <taxon>Actinomycetota</taxon>
        <taxon>Actinomycetes</taxon>
        <taxon>Mycobacteriales</taxon>
        <taxon>Nocardiaceae</taxon>
        <taxon>Rhodococcus</taxon>
    </lineage>
</organism>
<dbReference type="SUPFAM" id="SSF56349">
    <property type="entry name" value="DNA breaking-rejoining enzymes"/>
    <property type="match status" value="1"/>
</dbReference>
<evidence type="ECO:0000256" key="5">
    <source>
        <dbReference type="ARBA" id="ARBA00022908"/>
    </source>
</evidence>
<dbReference type="InterPro" id="IPR013762">
    <property type="entry name" value="Integrase-like_cat_sf"/>
</dbReference>
<dbReference type="PROSITE" id="PS51900">
    <property type="entry name" value="CB"/>
    <property type="match status" value="1"/>
</dbReference>
<evidence type="ECO:0000259" key="10">
    <source>
        <dbReference type="PROSITE" id="PS51898"/>
    </source>
</evidence>
<reference evidence="12 13" key="1">
    <citation type="submission" date="2023-11" db="EMBL/GenBank/DDBJ databases">
        <authorList>
            <person name="Val-Calvo J."/>
            <person name="Scortti M."/>
            <person name="Vazquez-Boland J."/>
        </authorList>
    </citation>
    <scope>NUCLEOTIDE SEQUENCE [LARGE SCALE GENOMIC DNA]</scope>
    <source>
        <strain evidence="12 13">PAM 2766</strain>
    </source>
</reference>
<feature type="active site" evidence="9">
    <location>
        <position position="188"/>
    </location>
</feature>
<keyword evidence="13" id="KW-1185">Reference proteome</keyword>
<keyword evidence="7 9" id="KW-0233">DNA recombination</keyword>
<dbReference type="CDD" id="cd00798">
    <property type="entry name" value="INT_XerDC_C"/>
    <property type="match status" value="1"/>
</dbReference>
<dbReference type="RefSeq" id="WP_420166875.1">
    <property type="nucleotide sequence ID" value="NZ_JBDLNV010000010.1"/>
</dbReference>
<dbReference type="InterPro" id="IPR011010">
    <property type="entry name" value="DNA_brk_join_enz"/>
</dbReference>
<name>A0ABW9FLF0_9NOCA</name>
<dbReference type="Proteomes" id="UP001629745">
    <property type="component" value="Unassembled WGS sequence"/>
</dbReference>
<comment type="similarity">
    <text evidence="9">Belongs to the 'phage' integrase family. XerC subfamily.</text>
</comment>
<accession>A0ABW9FLF0</accession>
<feature type="active site" evidence="9">
    <location>
        <position position="262"/>
    </location>
</feature>
<comment type="subunit">
    <text evidence="9">Forms a cyclic heterotetrameric complex composed of two molecules of XerC and two molecules of XerD.</text>
</comment>
<dbReference type="InterPro" id="IPR023009">
    <property type="entry name" value="Tyrosine_recombinase_XerC/XerD"/>
</dbReference>
<feature type="active site" evidence="9">
    <location>
        <position position="285"/>
    </location>
</feature>
<dbReference type="PANTHER" id="PTHR30349">
    <property type="entry name" value="PHAGE INTEGRASE-RELATED"/>
    <property type="match status" value="1"/>
</dbReference>
<feature type="active site" evidence="9">
    <location>
        <position position="164"/>
    </location>
</feature>
<evidence type="ECO:0000259" key="11">
    <source>
        <dbReference type="PROSITE" id="PS51900"/>
    </source>
</evidence>
<dbReference type="Pfam" id="PF00589">
    <property type="entry name" value="Phage_integrase"/>
    <property type="match status" value="1"/>
</dbReference>
<evidence type="ECO:0000256" key="8">
    <source>
        <dbReference type="ARBA" id="ARBA00023306"/>
    </source>
</evidence>
<dbReference type="Gene3D" id="1.10.150.130">
    <property type="match status" value="1"/>
</dbReference>
<keyword evidence="3 9" id="KW-0132">Cell division</keyword>
<dbReference type="InterPro" id="IPR002104">
    <property type="entry name" value="Integrase_catalytic"/>
</dbReference>
<dbReference type="InterPro" id="IPR050090">
    <property type="entry name" value="Tyrosine_recombinase_XerCD"/>
</dbReference>
<keyword evidence="8 9" id="KW-0131">Cell cycle</keyword>
<keyword evidence="5 9" id="KW-0229">DNA integration</keyword>
<feature type="active site" evidence="9">
    <location>
        <position position="259"/>
    </location>
</feature>
<evidence type="ECO:0000256" key="1">
    <source>
        <dbReference type="ARBA" id="ARBA00004496"/>
    </source>
</evidence>
<dbReference type="InterPro" id="IPR010998">
    <property type="entry name" value="Integrase_recombinase_N"/>
</dbReference>
<comment type="function">
    <text evidence="9">Site-specific tyrosine recombinase, which acts by catalyzing the cutting and rejoining of the recombining DNA molecules. The XerC-XerD complex is essential to convert dimers of the bacterial chromosome into monomers to permit their segregation at cell division. It also contributes to the segregational stability of plasmids.</text>
</comment>
<dbReference type="Gene3D" id="1.10.443.10">
    <property type="entry name" value="Intergrase catalytic core"/>
    <property type="match status" value="1"/>
</dbReference>
<dbReference type="PROSITE" id="PS51898">
    <property type="entry name" value="TYR_RECOMBINASE"/>
    <property type="match status" value="1"/>
</dbReference>
<dbReference type="Pfam" id="PF02899">
    <property type="entry name" value="Phage_int_SAM_1"/>
    <property type="match status" value="1"/>
</dbReference>
<dbReference type="InterPro" id="IPR004107">
    <property type="entry name" value="Integrase_SAM-like_N"/>
</dbReference>
<evidence type="ECO:0000256" key="9">
    <source>
        <dbReference type="HAMAP-Rule" id="MF_01808"/>
    </source>
</evidence>
<evidence type="ECO:0000256" key="3">
    <source>
        <dbReference type="ARBA" id="ARBA00022618"/>
    </source>
</evidence>
<proteinExistence type="inferred from homology"/>
<protein>
    <recommendedName>
        <fullName evidence="9">Tyrosine recombinase XerC</fullName>
    </recommendedName>
</protein>
<comment type="caution">
    <text evidence="12">The sequence shown here is derived from an EMBL/GenBank/DDBJ whole genome shotgun (WGS) entry which is preliminary data.</text>
</comment>
<keyword evidence="6 9" id="KW-0238">DNA-binding</keyword>
<feature type="active site" description="O-(3'-phospho-DNA)-tyrosine intermediate" evidence="9">
    <location>
        <position position="294"/>
    </location>
</feature>
<dbReference type="InterPro" id="IPR044068">
    <property type="entry name" value="CB"/>
</dbReference>
<dbReference type="PANTHER" id="PTHR30349:SF77">
    <property type="entry name" value="TYROSINE RECOMBINASE XERC"/>
    <property type="match status" value="1"/>
</dbReference>
<dbReference type="HAMAP" id="MF_01808">
    <property type="entry name" value="Recomb_XerC_XerD"/>
    <property type="match status" value="1"/>
</dbReference>
<evidence type="ECO:0000256" key="2">
    <source>
        <dbReference type="ARBA" id="ARBA00022490"/>
    </source>
</evidence>
<evidence type="ECO:0000256" key="7">
    <source>
        <dbReference type="ARBA" id="ARBA00023172"/>
    </source>
</evidence>
<dbReference type="EMBL" id="JBDLNV010000010">
    <property type="protein sequence ID" value="MFM1726421.1"/>
    <property type="molecule type" value="Genomic_DNA"/>
</dbReference>
<evidence type="ECO:0000256" key="6">
    <source>
        <dbReference type="ARBA" id="ARBA00023125"/>
    </source>
</evidence>
<evidence type="ECO:0000313" key="13">
    <source>
        <dbReference type="Proteomes" id="UP001629745"/>
    </source>
</evidence>
<evidence type="ECO:0000313" key="12">
    <source>
        <dbReference type="EMBL" id="MFM1726421.1"/>
    </source>
</evidence>
<sequence>MDSRSSDAPLPHPLRAHLDDYDEYLRLERGRSEHTVRAYRADVASLLGFLSRDRPDVVLADLDLRVLRAWLAEQATAGTARTTLARRTSSAKGFTAWAERTGRMPVDPGIRLVAPKAHRTLPPVLRQEQAAEAMVAAESGAAQEDPVAVRDRLIVELLYSTGIRVGELCGLDLGDIDHDRRVLRVLGKGDKERVVPFGRPAEEAIGAWLRIGRPELENERSCEALLLGRRGGRLDQRQAREVVHDVVQAVPGAPDLAPHGLRHSAATHLLEGGADLRVVQELLGHSSLATTQLYTHVSVARLRSVHDQAHPRA</sequence>
<feature type="domain" description="Core-binding (CB)" evidence="11">
    <location>
        <begin position="12"/>
        <end position="99"/>
    </location>
</feature>
<keyword evidence="4 9" id="KW-0159">Chromosome partition</keyword>
<evidence type="ECO:0000256" key="4">
    <source>
        <dbReference type="ARBA" id="ARBA00022829"/>
    </source>
</evidence>
<feature type="domain" description="Tyr recombinase" evidence="10">
    <location>
        <begin position="120"/>
        <end position="307"/>
    </location>
</feature>
<gene>
    <name evidence="9" type="primary">xerC</name>
    <name evidence="12" type="ORF">ABEU20_000098</name>
</gene>
<keyword evidence="2 9" id="KW-0963">Cytoplasm</keyword>
<comment type="subcellular location">
    <subcellularLocation>
        <location evidence="1 9">Cytoplasm</location>
    </subcellularLocation>
</comment>